<proteinExistence type="predicted"/>
<organism evidence="1">
    <name type="scientific">Pseudomonas phage HRDY3</name>
    <dbReference type="NCBI Taxonomy" id="3236930"/>
    <lineage>
        <taxon>Viruses</taxon>
    </lineage>
</organism>
<reference evidence="1" key="1">
    <citation type="submission" date="2024-07" db="EMBL/GenBank/DDBJ databases">
        <authorList>
            <person name="Bringhurst R.M."/>
            <person name="Homer T.E."/>
        </authorList>
    </citation>
    <scope>NUCLEOTIDE SEQUENCE</scope>
</reference>
<dbReference type="EMBL" id="PQ015379">
    <property type="protein sequence ID" value="XDJ15207.1"/>
    <property type="molecule type" value="Genomic_DNA"/>
</dbReference>
<sequence length="380" mass="41425">MKLIEGNELEFTAVGKDLAALFAKIINVTTYIRADDAKFIIACQKGKGTYLIGTSTDALACAKLEGECTKSGTIKIDAATMIGLLKSRGECRFKTGSGKIAFKEVKGNFQAQLDVTEFDADDILMLEHQLVGKKTDAMPKEIVGAMLEAVKRVRLTDFYAGNELAIIFEINDKMMRVYCHDEHHIALFKTKVKNAVPLRTALPAKAFSVIEKFVGAEKISFSVSGGRFRATGDNFTVSIPEGQLFYGEIGMAVELNKELDKQKPMTAMTFDTKAVAVVSNMAVLTDGTTKMALHLEKGSASMSVQGKGGRVSDKFKANVTGKPLDIRVDPRIFMDLFNKISGVEIDMNFYKIPGAMSAYRLATKVEGGTLTLVGTYDEAK</sequence>
<protein>
    <submittedName>
        <fullName evidence="1">DNA polymerase processivity factor</fullName>
    </submittedName>
</protein>
<dbReference type="Gene3D" id="3.10.150.10">
    <property type="entry name" value="DNA Polymerase III, subunit A, domain 2"/>
    <property type="match status" value="2"/>
</dbReference>
<evidence type="ECO:0000313" key="1">
    <source>
        <dbReference type="EMBL" id="XDJ15207.1"/>
    </source>
</evidence>
<accession>A0AB39CEE9</accession>
<name>A0AB39CEE9_9VIRU</name>